<feature type="active site" description="Phosphoserine intermediate" evidence="8">
    <location>
        <position position="120"/>
    </location>
</feature>
<keyword evidence="6 9" id="KW-0862">Zinc</keyword>
<dbReference type="InterPro" id="IPR018299">
    <property type="entry name" value="Alkaline_phosphatase_AS"/>
</dbReference>
<feature type="binding site" evidence="9">
    <location>
        <position position="185"/>
    </location>
    <ligand>
        <name>Mg(2+)</name>
        <dbReference type="ChEBI" id="CHEBI:18420"/>
    </ligand>
</feature>
<dbReference type="EC" id="3.1.3.1" evidence="2"/>
<comment type="caution">
    <text evidence="12">The sequence shown here is derived from an EMBL/GenBank/DDBJ whole genome shotgun (WGS) entry which is preliminary data.</text>
</comment>
<dbReference type="EMBL" id="NCKV01026254">
    <property type="protein sequence ID" value="RWS19425.1"/>
    <property type="molecule type" value="Genomic_DNA"/>
</dbReference>
<evidence type="ECO:0000256" key="2">
    <source>
        <dbReference type="ARBA" id="ARBA00012647"/>
    </source>
</evidence>
<proteinExistence type="inferred from homology"/>
<keyword evidence="13" id="KW-1185">Reference proteome</keyword>
<organism evidence="12 13">
    <name type="scientific">Leptotrombidium deliense</name>
    <dbReference type="NCBI Taxonomy" id="299467"/>
    <lineage>
        <taxon>Eukaryota</taxon>
        <taxon>Metazoa</taxon>
        <taxon>Ecdysozoa</taxon>
        <taxon>Arthropoda</taxon>
        <taxon>Chelicerata</taxon>
        <taxon>Arachnida</taxon>
        <taxon>Acari</taxon>
        <taxon>Acariformes</taxon>
        <taxon>Trombidiformes</taxon>
        <taxon>Prostigmata</taxon>
        <taxon>Anystina</taxon>
        <taxon>Parasitengona</taxon>
        <taxon>Trombiculoidea</taxon>
        <taxon>Trombiculidae</taxon>
        <taxon>Leptotrombidium</taxon>
    </lineage>
</organism>
<evidence type="ECO:0000256" key="10">
    <source>
        <dbReference type="RuleBase" id="RU003946"/>
    </source>
</evidence>
<name>A0A443RW85_9ACAR</name>
<dbReference type="PANTHER" id="PTHR11596">
    <property type="entry name" value="ALKALINE PHOSPHATASE"/>
    <property type="match status" value="1"/>
</dbReference>
<evidence type="ECO:0000256" key="11">
    <source>
        <dbReference type="SAM" id="SignalP"/>
    </source>
</evidence>
<sequence>MKQIPLEFILLSFLNSFVAVNSEQLNHITEEYWRNENEKTLMDKIKQLKHQIGTIGVRNRAKNVIFFVGDRMGLSTITAARLYKGNVDHTDPELGLYTFEKFSFVSLAKVNSLDTTVADSASTATSYLCGVKTNQCSLGVSGNVKPFDCEASKISSNRVTSIIHWAQKAGKATGVVTSTRVTHATPAVTYAHSASRKWEHDTNGTTCKDIA</sequence>
<feature type="signal peptide" evidence="11">
    <location>
        <begin position="1"/>
        <end position="22"/>
    </location>
</feature>
<dbReference type="CDD" id="cd16012">
    <property type="entry name" value="ALP"/>
    <property type="match status" value="1"/>
</dbReference>
<evidence type="ECO:0000256" key="7">
    <source>
        <dbReference type="ARBA" id="ARBA00022842"/>
    </source>
</evidence>
<keyword evidence="4 9" id="KW-0479">Metal-binding</keyword>
<dbReference type="Proteomes" id="UP000288716">
    <property type="component" value="Unassembled WGS sequence"/>
</dbReference>
<dbReference type="OrthoDB" id="5818554at2759"/>
<feature type="binding site" evidence="9">
    <location>
        <position position="70"/>
    </location>
    <ligand>
        <name>Zn(2+)</name>
        <dbReference type="ChEBI" id="CHEBI:29105"/>
        <label>2</label>
    </ligand>
</feature>
<feature type="chain" id="PRO_5019290580" description="alkaline phosphatase" evidence="11">
    <location>
        <begin position="23"/>
        <end position="211"/>
    </location>
</feature>
<dbReference type="Pfam" id="PF00245">
    <property type="entry name" value="Alk_phosphatase"/>
    <property type="match status" value="1"/>
</dbReference>
<keyword evidence="7 9" id="KW-0460">Magnesium</keyword>
<evidence type="ECO:0000313" key="12">
    <source>
        <dbReference type="EMBL" id="RWS19425.1"/>
    </source>
</evidence>
<dbReference type="GO" id="GO:0046872">
    <property type="term" value="F:metal ion binding"/>
    <property type="evidence" value="ECO:0007669"/>
    <property type="project" value="UniProtKB-KW"/>
</dbReference>
<feature type="non-terminal residue" evidence="12">
    <location>
        <position position="211"/>
    </location>
</feature>
<evidence type="ECO:0000313" key="13">
    <source>
        <dbReference type="Proteomes" id="UP000288716"/>
    </source>
</evidence>
<keyword evidence="3" id="KW-0597">Phosphoprotein</keyword>
<feature type="binding site" evidence="9">
    <location>
        <position position="70"/>
    </location>
    <ligand>
        <name>Mg(2+)</name>
        <dbReference type="ChEBI" id="CHEBI:18420"/>
    </ligand>
</feature>
<dbReference type="GO" id="GO:0004035">
    <property type="term" value="F:alkaline phosphatase activity"/>
    <property type="evidence" value="ECO:0007669"/>
    <property type="project" value="UniProtKB-EC"/>
</dbReference>
<accession>A0A443RW85</accession>
<feature type="binding site" evidence="9">
    <location>
        <position position="183"/>
    </location>
    <ligand>
        <name>Mg(2+)</name>
        <dbReference type="ChEBI" id="CHEBI:18420"/>
    </ligand>
</feature>
<comment type="cofactor">
    <cofactor evidence="9">
        <name>Mg(2+)</name>
        <dbReference type="ChEBI" id="CHEBI:18420"/>
    </cofactor>
    <text evidence="9">Binds 1 Mg(2+) ion.</text>
</comment>
<dbReference type="STRING" id="299467.A0A443RW85"/>
<dbReference type="PRINTS" id="PR00113">
    <property type="entry name" value="ALKPHPHTASE"/>
</dbReference>
<comment type="cofactor">
    <cofactor evidence="9">
        <name>Zn(2+)</name>
        <dbReference type="ChEBI" id="CHEBI:29105"/>
    </cofactor>
    <text evidence="9">Binds 2 Zn(2+) ions.</text>
</comment>
<dbReference type="VEuPathDB" id="VectorBase:LDEU012615"/>
<evidence type="ECO:0000256" key="9">
    <source>
        <dbReference type="PIRSR" id="PIRSR601952-2"/>
    </source>
</evidence>
<dbReference type="PANTHER" id="PTHR11596:SF5">
    <property type="entry name" value="ALKALINE PHOSPHATASE"/>
    <property type="match status" value="1"/>
</dbReference>
<protein>
    <recommendedName>
        <fullName evidence="2">alkaline phosphatase</fullName>
        <ecNumber evidence="2">3.1.3.1</ecNumber>
    </recommendedName>
</protein>
<comment type="similarity">
    <text evidence="1 10">Belongs to the alkaline phosphatase family.</text>
</comment>
<evidence type="ECO:0000256" key="3">
    <source>
        <dbReference type="ARBA" id="ARBA00022553"/>
    </source>
</evidence>
<dbReference type="InterPro" id="IPR001952">
    <property type="entry name" value="Alkaline_phosphatase"/>
</dbReference>
<evidence type="ECO:0000256" key="1">
    <source>
        <dbReference type="ARBA" id="ARBA00005984"/>
    </source>
</evidence>
<dbReference type="SUPFAM" id="SSF53649">
    <property type="entry name" value="Alkaline phosphatase-like"/>
    <property type="match status" value="1"/>
</dbReference>
<evidence type="ECO:0000256" key="4">
    <source>
        <dbReference type="ARBA" id="ARBA00022723"/>
    </source>
</evidence>
<reference evidence="12 13" key="1">
    <citation type="journal article" date="2018" name="Gigascience">
        <title>Genomes of trombidid mites reveal novel predicted allergens and laterally-transferred genes associated with secondary metabolism.</title>
        <authorList>
            <person name="Dong X."/>
            <person name="Chaisiri K."/>
            <person name="Xia D."/>
            <person name="Armstrong S.D."/>
            <person name="Fang Y."/>
            <person name="Donnelly M.J."/>
            <person name="Kadowaki T."/>
            <person name="McGarry J.W."/>
            <person name="Darby A.C."/>
            <person name="Makepeace B.L."/>
        </authorList>
    </citation>
    <scope>NUCLEOTIDE SEQUENCE [LARGE SCALE GENOMIC DNA]</scope>
    <source>
        <strain evidence="12">UoL-UT</strain>
    </source>
</reference>
<dbReference type="AlphaFoldDB" id="A0A443RW85"/>
<dbReference type="PROSITE" id="PS00123">
    <property type="entry name" value="ALKALINE_PHOSPHATASE"/>
    <property type="match status" value="1"/>
</dbReference>
<evidence type="ECO:0000256" key="8">
    <source>
        <dbReference type="PIRSR" id="PIRSR601952-1"/>
    </source>
</evidence>
<dbReference type="Gene3D" id="3.40.720.10">
    <property type="entry name" value="Alkaline Phosphatase, subunit A"/>
    <property type="match status" value="1"/>
</dbReference>
<gene>
    <name evidence="12" type="ORF">B4U80_00509</name>
</gene>
<evidence type="ECO:0000256" key="5">
    <source>
        <dbReference type="ARBA" id="ARBA00022801"/>
    </source>
</evidence>
<evidence type="ECO:0000256" key="6">
    <source>
        <dbReference type="ARBA" id="ARBA00022833"/>
    </source>
</evidence>
<dbReference type="InterPro" id="IPR017850">
    <property type="entry name" value="Alkaline_phosphatase_core_sf"/>
</dbReference>
<keyword evidence="5" id="KW-0378">Hydrolase</keyword>
<keyword evidence="11" id="KW-0732">Signal</keyword>